<dbReference type="Pfam" id="PF18135">
    <property type="entry name" value="Type_ISP_C"/>
    <property type="match status" value="1"/>
</dbReference>
<evidence type="ECO:0000256" key="2">
    <source>
        <dbReference type="ARBA" id="ARBA00022603"/>
    </source>
</evidence>
<feature type="domain" description="DNA methylase adenine-specific" evidence="6">
    <location>
        <begin position="322"/>
        <end position="525"/>
    </location>
</feature>
<dbReference type="RefSeq" id="WP_155083068.1">
    <property type="nucleotide sequence ID" value="NZ_WMIA01000003.1"/>
</dbReference>
<dbReference type="EMBL" id="WMIA01000003">
    <property type="protein sequence ID" value="MTF38198.1"/>
    <property type="molecule type" value="Genomic_DNA"/>
</dbReference>
<sequence>MDVNYYLQEIENILQKGSERSHYPTLKTFIDTAMLGVSAVIEEKGNQAGIPDFTVRKNHRVIGYIEAKKISENLDLILETEQLQRYLDSAIALNFVLTNFLEFRWYKNGKLQQKIIIGEVKNNQIIATKEADKFIDLIHNFLSNEGKIINNYTELAMEMATVTKALCYSIESALKQENETGELRQLKLVFQDLLLPDLDSNNFADMYAQTIAYGLFTARIGHHEKTPLAPLNKGENNNKSLPSTVGEGLGVRAENFNDEFNAETASYYLSDNIPFLKGLFDTVISTNIAEKIKWAISLLIELLANADMGNILENFGRETKREDPVVHFYETFLSAYSAKLRKNRGVYYTPEPVVYFIVKAVNDVLETYFYLDDGLANTHVNILDPATGTGTFLYEIIKQIYENFNRYGVSNWHELLKQKRVLKRLFGFELLMTPYTIAHLKLGLLLKTLGYRFQEKERLNIFLTNSLDEGIKKSELLFAEYISQEANQAAEVKTETPINVVIGNPPYAGHSANKGSWIDGLIKDYYQVDGMDLNEKNPKWLQDDYVKFIRFGQWRIEKTGAGILAFVTNHGYLDNPTFRGMRQQLMNSFDCIYLINLHGNAKKKEVSPDGTPDKNVFDIQQGVAIIIAVKDIPKDKSFLTFKGEPHTIKNGIYYYDMWGSRESKYQQLKELNLYEINWETVNPQSPFYLFTPQDTFLLEEYNQGWKITDIMPINVLGFQTHRDHFAIDFDRDKLHNRIEEMRDKNISDDEYYEKYNLKDNRDWKLKKARQEIKNDPQWEDKLIDCLYRPFDWRFCYFSYVAMDYPRRELMNHVMGKDNLCLLTSRQQANIGYRHCWVADFPPESCVVSTTSREGNQVFPLYIYPDTENGQILTQQEEKQANFSPEFLKAITDKLGYTPSPEIIFYYIYAVLHSPNYRQRYAQFLKIDFPRIPLTNNPDLFKQLAEKGEILVNLHLMKKLPDIKTTMSNFISNDNLPIFTQEKGEFHYQGDDKNEVTQVKYDENKQQVMINKDCYFCDVNKSLWEFKIGGYQVLEKWLKDRKKENISLTEKDIIHYQNILIVLQKTMEVMREIDDIYKF</sequence>
<evidence type="ECO:0000256" key="3">
    <source>
        <dbReference type="ARBA" id="ARBA00022679"/>
    </source>
</evidence>
<gene>
    <name evidence="8" type="ORF">GGC33_04595</name>
</gene>
<protein>
    <recommendedName>
        <fullName evidence="1">site-specific DNA-methyltransferase (adenine-specific)</fullName>
        <ecNumber evidence="1">2.1.1.72</ecNumber>
    </recommendedName>
</protein>
<dbReference type="EC" id="2.1.1.72" evidence="1"/>
<dbReference type="Gene3D" id="3.40.50.150">
    <property type="entry name" value="Vaccinia Virus protein VP39"/>
    <property type="match status" value="1"/>
</dbReference>
<dbReference type="InterPro" id="IPR050953">
    <property type="entry name" value="N4_N6_ade-DNA_methylase"/>
</dbReference>
<dbReference type="PANTHER" id="PTHR33841">
    <property type="entry name" value="DNA METHYLTRANSFERASE YEEA-RELATED"/>
    <property type="match status" value="1"/>
</dbReference>
<organism evidence="8 9">
    <name type="scientific">Cyanobacterium aponinum 0216</name>
    <dbReference type="NCBI Taxonomy" id="2676140"/>
    <lineage>
        <taxon>Bacteria</taxon>
        <taxon>Bacillati</taxon>
        <taxon>Cyanobacteriota</taxon>
        <taxon>Cyanophyceae</taxon>
        <taxon>Oscillatoriophycideae</taxon>
        <taxon>Chroococcales</taxon>
        <taxon>Geminocystaceae</taxon>
        <taxon>Cyanobacterium</taxon>
    </lineage>
</organism>
<dbReference type="PANTHER" id="PTHR33841:SF1">
    <property type="entry name" value="DNA METHYLTRANSFERASE A"/>
    <property type="match status" value="1"/>
</dbReference>
<dbReference type="InterPro" id="IPR029063">
    <property type="entry name" value="SAM-dependent_MTases_sf"/>
</dbReference>
<evidence type="ECO:0000256" key="4">
    <source>
        <dbReference type="ARBA" id="ARBA00022747"/>
    </source>
</evidence>
<dbReference type="GO" id="GO:0032259">
    <property type="term" value="P:methylation"/>
    <property type="evidence" value="ECO:0007669"/>
    <property type="project" value="UniProtKB-KW"/>
</dbReference>
<keyword evidence="3" id="KW-0808">Transferase</keyword>
<dbReference type="InterPro" id="IPR041635">
    <property type="entry name" value="Type_ISP_LLaBIII_C"/>
</dbReference>
<proteinExistence type="predicted"/>
<evidence type="ECO:0000259" key="7">
    <source>
        <dbReference type="Pfam" id="PF18135"/>
    </source>
</evidence>
<evidence type="ECO:0000313" key="8">
    <source>
        <dbReference type="EMBL" id="MTF38198.1"/>
    </source>
</evidence>
<dbReference type="GO" id="GO:0003677">
    <property type="term" value="F:DNA binding"/>
    <property type="evidence" value="ECO:0007669"/>
    <property type="project" value="InterPro"/>
</dbReference>
<reference evidence="8 9" key="1">
    <citation type="submission" date="2019-11" db="EMBL/GenBank/DDBJ databases">
        <title>Isolation of a new High Light Tolerant Cyanobacteria.</title>
        <authorList>
            <person name="Dobson Z."/>
            <person name="Vaughn N."/>
            <person name="Vaughn M."/>
            <person name="Fromme P."/>
            <person name="Mazor Y."/>
        </authorList>
    </citation>
    <scope>NUCLEOTIDE SEQUENCE [LARGE SCALE GENOMIC DNA]</scope>
    <source>
        <strain evidence="8 9">0216</strain>
    </source>
</reference>
<dbReference type="InterPro" id="IPR003356">
    <property type="entry name" value="DNA_methylase_A-5"/>
</dbReference>
<dbReference type="GO" id="GO:0009007">
    <property type="term" value="F:site-specific DNA-methyltransferase (adenine-specific) activity"/>
    <property type="evidence" value="ECO:0007669"/>
    <property type="project" value="UniProtKB-EC"/>
</dbReference>
<accession>A0A844GTT7</accession>
<keyword evidence="2 8" id="KW-0489">Methyltransferase</keyword>
<evidence type="ECO:0000256" key="5">
    <source>
        <dbReference type="ARBA" id="ARBA00047942"/>
    </source>
</evidence>
<comment type="catalytic activity">
    <reaction evidence="5">
        <text>a 2'-deoxyadenosine in DNA + S-adenosyl-L-methionine = an N(6)-methyl-2'-deoxyadenosine in DNA + S-adenosyl-L-homocysteine + H(+)</text>
        <dbReference type="Rhea" id="RHEA:15197"/>
        <dbReference type="Rhea" id="RHEA-COMP:12418"/>
        <dbReference type="Rhea" id="RHEA-COMP:12419"/>
        <dbReference type="ChEBI" id="CHEBI:15378"/>
        <dbReference type="ChEBI" id="CHEBI:57856"/>
        <dbReference type="ChEBI" id="CHEBI:59789"/>
        <dbReference type="ChEBI" id="CHEBI:90615"/>
        <dbReference type="ChEBI" id="CHEBI:90616"/>
        <dbReference type="EC" id="2.1.1.72"/>
    </reaction>
</comment>
<comment type="caution">
    <text evidence="8">The sequence shown here is derived from an EMBL/GenBank/DDBJ whole genome shotgun (WGS) entry which is preliminary data.</text>
</comment>
<feature type="domain" description="Type ISP restriction-modification enzyme LLaBIII C-terminal specificity" evidence="7">
    <location>
        <begin position="709"/>
        <end position="1070"/>
    </location>
</feature>
<evidence type="ECO:0000259" key="6">
    <source>
        <dbReference type="Pfam" id="PF02384"/>
    </source>
</evidence>
<evidence type="ECO:0000256" key="1">
    <source>
        <dbReference type="ARBA" id="ARBA00011900"/>
    </source>
</evidence>
<dbReference type="PROSITE" id="PS00092">
    <property type="entry name" value="N6_MTASE"/>
    <property type="match status" value="1"/>
</dbReference>
<dbReference type="Pfam" id="PF02384">
    <property type="entry name" value="N6_Mtase"/>
    <property type="match status" value="1"/>
</dbReference>
<dbReference type="GO" id="GO:0008170">
    <property type="term" value="F:N-methyltransferase activity"/>
    <property type="evidence" value="ECO:0007669"/>
    <property type="project" value="InterPro"/>
</dbReference>
<dbReference type="GO" id="GO:0009307">
    <property type="term" value="P:DNA restriction-modification system"/>
    <property type="evidence" value="ECO:0007669"/>
    <property type="project" value="UniProtKB-KW"/>
</dbReference>
<name>A0A844GTT7_9CHRO</name>
<dbReference type="InterPro" id="IPR002052">
    <property type="entry name" value="DNA_methylase_N6_adenine_CS"/>
</dbReference>
<evidence type="ECO:0000313" key="9">
    <source>
        <dbReference type="Proteomes" id="UP000437131"/>
    </source>
</evidence>
<keyword evidence="4" id="KW-0680">Restriction system</keyword>
<dbReference type="Proteomes" id="UP000437131">
    <property type="component" value="Unassembled WGS sequence"/>
</dbReference>
<dbReference type="SUPFAM" id="SSF53335">
    <property type="entry name" value="S-adenosyl-L-methionine-dependent methyltransferases"/>
    <property type="match status" value="1"/>
</dbReference>
<dbReference type="AlphaFoldDB" id="A0A844GTT7"/>
<dbReference type="PRINTS" id="PR00507">
    <property type="entry name" value="N12N6MTFRASE"/>
</dbReference>